<evidence type="ECO:0000313" key="2">
    <source>
        <dbReference type="Proteomes" id="UP000219338"/>
    </source>
</evidence>
<keyword evidence="2" id="KW-1185">Reference proteome</keyword>
<name>A0A284RL68_ARMOS</name>
<dbReference type="AlphaFoldDB" id="A0A284RL68"/>
<evidence type="ECO:0000313" key="1">
    <source>
        <dbReference type="EMBL" id="SJL09455.1"/>
    </source>
</evidence>
<organism evidence="1 2">
    <name type="scientific">Armillaria ostoyae</name>
    <name type="common">Armillaria root rot fungus</name>
    <dbReference type="NCBI Taxonomy" id="47428"/>
    <lineage>
        <taxon>Eukaryota</taxon>
        <taxon>Fungi</taxon>
        <taxon>Dikarya</taxon>
        <taxon>Basidiomycota</taxon>
        <taxon>Agaricomycotina</taxon>
        <taxon>Agaricomycetes</taxon>
        <taxon>Agaricomycetidae</taxon>
        <taxon>Agaricales</taxon>
        <taxon>Marasmiineae</taxon>
        <taxon>Physalacriaceae</taxon>
        <taxon>Armillaria</taxon>
    </lineage>
</organism>
<protein>
    <submittedName>
        <fullName evidence="1">Uncharacterized protein</fullName>
    </submittedName>
</protein>
<dbReference type="EMBL" id="FUEG01000010">
    <property type="protein sequence ID" value="SJL09455.1"/>
    <property type="molecule type" value="Genomic_DNA"/>
</dbReference>
<accession>A0A284RL68</accession>
<sequence length="129" mass="14890">MPRITAVFLTFSPRIERDLLFSGIIRGRDLLSKNRVYKAISQYFLCHIERLNVTVLHDVVYDEIKQMHCANAIASLDHLCPCYTAVTPKSDHSNWQPLATIKCIKREDFRKIRSGTRSSQCPLLPRSML</sequence>
<gene>
    <name evidence="1" type="ORF">ARMOST_12833</name>
</gene>
<proteinExistence type="predicted"/>
<dbReference type="Proteomes" id="UP000219338">
    <property type="component" value="Unassembled WGS sequence"/>
</dbReference>
<reference evidence="2" key="1">
    <citation type="journal article" date="2017" name="Nat. Ecol. Evol.">
        <title>Genome expansion and lineage-specific genetic innovations in the forest pathogenic fungi Armillaria.</title>
        <authorList>
            <person name="Sipos G."/>
            <person name="Prasanna A.N."/>
            <person name="Walter M.C."/>
            <person name="O'Connor E."/>
            <person name="Balint B."/>
            <person name="Krizsan K."/>
            <person name="Kiss B."/>
            <person name="Hess J."/>
            <person name="Varga T."/>
            <person name="Slot J."/>
            <person name="Riley R."/>
            <person name="Boka B."/>
            <person name="Rigling D."/>
            <person name="Barry K."/>
            <person name="Lee J."/>
            <person name="Mihaltcheva S."/>
            <person name="LaButti K."/>
            <person name="Lipzen A."/>
            <person name="Waldron R."/>
            <person name="Moloney N.M."/>
            <person name="Sperisen C."/>
            <person name="Kredics L."/>
            <person name="Vagvoelgyi C."/>
            <person name="Patrignani A."/>
            <person name="Fitzpatrick D."/>
            <person name="Nagy I."/>
            <person name="Doyle S."/>
            <person name="Anderson J.B."/>
            <person name="Grigoriev I.V."/>
            <person name="Gueldener U."/>
            <person name="Muensterkoetter M."/>
            <person name="Nagy L.G."/>
        </authorList>
    </citation>
    <scope>NUCLEOTIDE SEQUENCE [LARGE SCALE GENOMIC DNA]</scope>
    <source>
        <strain evidence="2">C18/9</strain>
    </source>
</reference>